<evidence type="ECO:0000256" key="5">
    <source>
        <dbReference type="PIRSR" id="PIRSR001227-1"/>
    </source>
</evidence>
<dbReference type="GO" id="GO:0017000">
    <property type="term" value="P:antibiotic biosynthetic process"/>
    <property type="evidence" value="ECO:0007669"/>
    <property type="project" value="InterPro"/>
</dbReference>
<keyword evidence="2" id="KW-0378">Hydrolase</keyword>
<reference evidence="8 9" key="1">
    <citation type="submission" date="2016-12" db="EMBL/GenBank/DDBJ databases">
        <title>Genome sequencing of Methylocaldum marinum.</title>
        <authorList>
            <person name="Takeuchi M."/>
            <person name="Kamagata Y."/>
            <person name="Hiraoka S."/>
            <person name="Oshima K."/>
            <person name="Hattori M."/>
            <person name="Iwasaki W."/>
        </authorList>
    </citation>
    <scope>NUCLEOTIDE SEQUENCE [LARGE SCALE GENOMIC DNA]</scope>
    <source>
        <strain evidence="8 9">S8</strain>
    </source>
</reference>
<keyword evidence="6" id="KW-0106">Calcium</keyword>
<dbReference type="GO" id="GO:0046872">
    <property type="term" value="F:metal ion binding"/>
    <property type="evidence" value="ECO:0007669"/>
    <property type="project" value="UniProtKB-KW"/>
</dbReference>
<keyword evidence="7" id="KW-0732">Signal</keyword>
<organism evidence="8 9">
    <name type="scientific">Methylocaldum marinum</name>
    <dbReference type="NCBI Taxonomy" id="1432792"/>
    <lineage>
        <taxon>Bacteria</taxon>
        <taxon>Pseudomonadati</taxon>
        <taxon>Pseudomonadota</taxon>
        <taxon>Gammaproteobacteria</taxon>
        <taxon>Methylococcales</taxon>
        <taxon>Methylococcaceae</taxon>
        <taxon>Methylocaldum</taxon>
    </lineage>
</organism>
<keyword evidence="9" id="KW-1185">Reference proteome</keyword>
<feature type="binding site" evidence="6">
    <location>
        <position position="332"/>
    </location>
    <ligand>
        <name>Ca(2+)</name>
        <dbReference type="ChEBI" id="CHEBI:29108"/>
    </ligand>
</feature>
<dbReference type="GO" id="GO:0016811">
    <property type="term" value="F:hydrolase activity, acting on carbon-nitrogen (but not peptide) bonds, in linear amides"/>
    <property type="evidence" value="ECO:0007669"/>
    <property type="project" value="InterPro"/>
</dbReference>
<dbReference type="InterPro" id="IPR029055">
    <property type="entry name" value="Ntn_hydrolases_N"/>
</dbReference>
<dbReference type="SUPFAM" id="SSF56235">
    <property type="entry name" value="N-terminal nucleophile aminohydrolases (Ntn hydrolases)"/>
    <property type="match status" value="1"/>
</dbReference>
<sequence length="788" mass="87655">MNAKRFVYLLGFALLFAIAPAAYQIDRIAQSLPVMDGEAALPGLSQKAEVDADDFGIPSVRTQTREDAFRVLGYLHARDRLFQMDLMRRKTAGRLAEIFGEKALTLDRLQRAYQFQRAASDVVNQLPADQRKILKAYSEGVNGFISSARALPFEFRVLDYHPDPWPPVDSMLVALGMFQTLNGNDKEERTLTLMERFLPAEVTAFLTPDTDSYATVLLGGTDSHRPARPVPVKSIASLIEEAGGRTFGGIVETETPSIGSNNWAVGGTKTVDGRAIVANDMHLELRVPNIWYRARLIYQDVDLSGVTLPGVPLVVVGSNRHVAWGFTNVDADLLDLVRIELDPADPGRYRTPQGWQRFETNTEMILVKDSDAEIVELKRTIWGPLAPAPLLGQPVAVRWTALDPRAVNLGLLEMDRAKTLSQAMAVVNRAGAPPQNVVLADDSGHIAWTYMGFFPKRTGFDGSVSVTWADGRARWDGFLPPDELPRVVDPAEGFVATANNRTLGKDYPYVIGHNFSYSYRAYRISEKLREMSGVSERDMLALQLDTVSEFYEFYRRLALSVLNGEPQDAVMTEAKRAIESWNGRLDADSLGVGLLVEWRRNLAKRVFSPLVSRCAEADPNFTYFWRELETPLRALLTEQAPETLPDRQYGDWHGLLAETLRRTADELKQRNGVERLENLSWGQINRVQLTHPFSRTFALAGRILDMPDAPASGCGSFCVRVLFDGNGASERMAVSPAHPEDGILHMPGGQSGHPFSVHYRDQQDAWLKGVALPFLPGAVKHQLTLVPE</sequence>
<dbReference type="PANTHER" id="PTHR34218">
    <property type="entry name" value="PEPTIDASE S45 PENICILLIN AMIDASE"/>
    <property type="match status" value="1"/>
</dbReference>
<comment type="cofactor">
    <cofactor evidence="6">
        <name>Ca(2+)</name>
        <dbReference type="ChEBI" id="CHEBI:29108"/>
    </cofactor>
    <text evidence="6">Binds 1 Ca(2+) ion per dimer.</text>
</comment>
<evidence type="ECO:0000256" key="4">
    <source>
        <dbReference type="ARBA" id="ARBA00038735"/>
    </source>
</evidence>
<feature type="chain" id="PRO_5013395377" evidence="7">
    <location>
        <begin position="22"/>
        <end position="788"/>
    </location>
</feature>
<dbReference type="Gene3D" id="3.60.20.10">
    <property type="entry name" value="Glutamine Phosphoribosylpyrophosphate, subunit 1, domain 1"/>
    <property type="match status" value="1"/>
</dbReference>
<dbReference type="Gene3D" id="1.10.439.10">
    <property type="entry name" value="Penicillin Amidohydrolase, domain 1"/>
    <property type="match status" value="1"/>
</dbReference>
<proteinExistence type="inferred from homology"/>
<evidence type="ECO:0000256" key="7">
    <source>
        <dbReference type="SAM" id="SignalP"/>
    </source>
</evidence>
<comment type="similarity">
    <text evidence="1">Belongs to the peptidase S45 family.</text>
</comment>
<dbReference type="AlphaFoldDB" id="A0A250KUL8"/>
<protein>
    <submittedName>
        <fullName evidence="8">Penicillin acylase II</fullName>
    </submittedName>
</protein>
<evidence type="ECO:0000256" key="2">
    <source>
        <dbReference type="ARBA" id="ARBA00022801"/>
    </source>
</evidence>
<dbReference type="InterPro" id="IPR043146">
    <property type="entry name" value="Penicillin_amidase_N_B-knob"/>
</dbReference>
<evidence type="ECO:0000256" key="1">
    <source>
        <dbReference type="ARBA" id="ARBA00006586"/>
    </source>
</evidence>
<name>A0A250KUL8_9GAMM</name>
<feature type="binding site" evidence="6">
    <location>
        <position position="187"/>
    </location>
    <ligand>
        <name>Ca(2+)</name>
        <dbReference type="ChEBI" id="CHEBI:29108"/>
    </ligand>
</feature>
<evidence type="ECO:0000256" key="3">
    <source>
        <dbReference type="ARBA" id="ARBA00023145"/>
    </source>
</evidence>
<dbReference type="OrthoDB" id="9760084at2"/>
<dbReference type="InterPro" id="IPR043147">
    <property type="entry name" value="Penicillin_amidase_A-knob"/>
</dbReference>
<evidence type="ECO:0000313" key="9">
    <source>
        <dbReference type="Proteomes" id="UP000266313"/>
    </source>
</evidence>
<keyword evidence="3" id="KW-0865">Zymogen</keyword>
<dbReference type="Gene3D" id="1.10.1400.10">
    <property type="match status" value="1"/>
</dbReference>
<dbReference type="EMBL" id="AP017928">
    <property type="protein sequence ID" value="BBA35214.1"/>
    <property type="molecule type" value="Genomic_DNA"/>
</dbReference>
<feature type="binding site" evidence="6">
    <location>
        <position position="335"/>
    </location>
    <ligand>
        <name>Ca(2+)</name>
        <dbReference type="ChEBI" id="CHEBI:29108"/>
    </ligand>
</feature>
<evidence type="ECO:0000313" key="8">
    <source>
        <dbReference type="EMBL" id="BBA35214.1"/>
    </source>
</evidence>
<dbReference type="InterPro" id="IPR002692">
    <property type="entry name" value="S45"/>
</dbReference>
<dbReference type="PIRSF" id="PIRSF001227">
    <property type="entry name" value="Pen_acylase"/>
    <property type="match status" value="1"/>
</dbReference>
<dbReference type="InterPro" id="IPR014395">
    <property type="entry name" value="Pen/GL7ACA/AHL_acylase"/>
</dbReference>
<gene>
    <name evidence="8" type="ORF">sS8_3271</name>
</gene>
<evidence type="ECO:0000256" key="6">
    <source>
        <dbReference type="PIRSR" id="PIRSR001227-2"/>
    </source>
</evidence>
<keyword evidence="6" id="KW-0479">Metal-binding</keyword>
<dbReference type="PANTHER" id="PTHR34218:SF4">
    <property type="entry name" value="ACYL-HOMOSERINE LACTONE ACYLASE QUIP"/>
    <property type="match status" value="1"/>
</dbReference>
<dbReference type="Pfam" id="PF01804">
    <property type="entry name" value="Penicil_amidase"/>
    <property type="match status" value="1"/>
</dbReference>
<dbReference type="Proteomes" id="UP000266313">
    <property type="component" value="Chromosome"/>
</dbReference>
<dbReference type="Gene3D" id="2.30.120.10">
    <property type="match status" value="1"/>
</dbReference>
<dbReference type="RefSeq" id="WP_119630456.1">
    <property type="nucleotide sequence ID" value="NZ_AP017928.1"/>
</dbReference>
<dbReference type="InterPro" id="IPR023343">
    <property type="entry name" value="Penicillin_amidase_dom1"/>
</dbReference>
<accession>A0A250KUL8</accession>
<feature type="signal peptide" evidence="7">
    <location>
        <begin position="1"/>
        <end position="21"/>
    </location>
</feature>
<dbReference type="CDD" id="cd03747">
    <property type="entry name" value="Ntn_PGA_like"/>
    <property type="match status" value="1"/>
</dbReference>
<comment type="subunit">
    <text evidence="4">Heterodimer of an alpha subunit and a beta subunit processed from the same precursor.</text>
</comment>
<feature type="active site" description="Nucleophile" evidence="5">
    <location>
        <position position="260"/>
    </location>
</feature>
<dbReference type="KEGG" id="mmai:sS8_3271"/>